<reference evidence="3" key="1">
    <citation type="journal article" date="2019" name="Int. J. Syst. Evol. Microbiol.">
        <title>The Global Catalogue of Microorganisms (GCM) 10K type strain sequencing project: providing services to taxonomists for standard genome sequencing and annotation.</title>
        <authorList>
            <consortium name="The Broad Institute Genomics Platform"/>
            <consortium name="The Broad Institute Genome Sequencing Center for Infectious Disease"/>
            <person name="Wu L."/>
            <person name="Ma J."/>
        </authorList>
    </citation>
    <scope>NUCLEOTIDE SEQUENCE [LARGE SCALE GENOMIC DNA]</scope>
    <source>
        <strain evidence="3">ICMP 6774ER</strain>
    </source>
</reference>
<dbReference type="PANTHER" id="PTHR31527:SF0">
    <property type="entry name" value="RE64534P"/>
    <property type="match status" value="1"/>
</dbReference>
<protein>
    <submittedName>
        <fullName evidence="2">DUF1989 domain-containing protein</fullName>
    </submittedName>
</protein>
<comment type="caution">
    <text evidence="2">The sequence shown here is derived from an EMBL/GenBank/DDBJ whole genome shotgun (WGS) entry which is preliminary data.</text>
</comment>
<dbReference type="PANTHER" id="PTHR31527">
    <property type="entry name" value="RE64534P"/>
    <property type="match status" value="1"/>
</dbReference>
<gene>
    <name evidence="2" type="ORF">ACFSKW_06035</name>
</gene>
<dbReference type="RefSeq" id="WP_379570009.1">
    <property type="nucleotide sequence ID" value="NZ_JBHUFV010000007.1"/>
</dbReference>
<dbReference type="EMBL" id="JBHUFV010000007">
    <property type="protein sequence ID" value="MFD1931035.1"/>
    <property type="molecule type" value="Genomic_DNA"/>
</dbReference>
<organism evidence="2 3">
    <name type="scientific">Nonomuraea mangrovi</name>
    <dbReference type="NCBI Taxonomy" id="2316207"/>
    <lineage>
        <taxon>Bacteria</taxon>
        <taxon>Bacillati</taxon>
        <taxon>Actinomycetota</taxon>
        <taxon>Actinomycetes</taxon>
        <taxon>Streptosporangiales</taxon>
        <taxon>Streptosporangiaceae</taxon>
        <taxon>Nonomuraea</taxon>
    </lineage>
</organism>
<dbReference type="InterPro" id="IPR018959">
    <property type="entry name" value="DUF1989"/>
</dbReference>
<dbReference type="Pfam" id="PF09347">
    <property type="entry name" value="DUF1989"/>
    <property type="match status" value="1"/>
</dbReference>
<feature type="domain" description="DUF1989" evidence="1">
    <location>
        <begin position="6"/>
        <end position="170"/>
    </location>
</feature>
<evidence type="ECO:0000259" key="1">
    <source>
        <dbReference type="Pfam" id="PF09347"/>
    </source>
</evidence>
<dbReference type="Proteomes" id="UP001597368">
    <property type="component" value="Unassembled WGS sequence"/>
</dbReference>
<name>A0ABW4SPZ8_9ACTN</name>
<keyword evidence="3" id="KW-1185">Reference proteome</keyword>
<evidence type="ECO:0000313" key="3">
    <source>
        <dbReference type="Proteomes" id="UP001597368"/>
    </source>
</evidence>
<accession>A0ABW4SPZ8</accession>
<evidence type="ECO:0000313" key="2">
    <source>
        <dbReference type="EMBL" id="MFD1931035.1"/>
    </source>
</evidence>
<proteinExistence type="predicted"/>
<sequence length="207" mass="22291">MHSRFIVPASEGRAVKVGAGQRVRIVDLEGGQVGDVFAFAADDVTEHLSASHTRASTSRLFPARGEHFVTDRRRPILTLADDTSPGWHDMLIAACDANRYAALGVRGYHASCADNLRRSLDHLGLTFPGTPQPVNVFMRIPVADGGRLSWLSAISRAGDAITFEAVMDCVVAVSACPQDLVEINGHKPTPLAIELLDGHDDPNDTKE</sequence>